<evidence type="ECO:0000256" key="5">
    <source>
        <dbReference type="ARBA" id="ARBA00023136"/>
    </source>
</evidence>
<keyword evidence="4 6" id="KW-0653">Protein transport</keyword>
<accession>W6MXI6</accession>
<comment type="similarity">
    <text evidence="2 6">Belongs to the adaptor complexes large subunit family.</text>
</comment>
<evidence type="ECO:0000256" key="3">
    <source>
        <dbReference type="ARBA" id="ARBA00022448"/>
    </source>
</evidence>
<feature type="region of interest" description="Disordered" evidence="7">
    <location>
        <begin position="627"/>
        <end position="646"/>
    </location>
</feature>
<dbReference type="GO" id="GO:0005829">
    <property type="term" value="C:cytosol"/>
    <property type="evidence" value="ECO:0007669"/>
    <property type="project" value="GOC"/>
</dbReference>
<dbReference type="PIRSF" id="PIRSF002291">
    <property type="entry name" value="AP_complex_beta"/>
    <property type="match status" value="1"/>
</dbReference>
<evidence type="ECO:0000259" key="8">
    <source>
        <dbReference type="Pfam" id="PF01602"/>
    </source>
</evidence>
<dbReference type="STRING" id="1382522.W6MXI6"/>
<proteinExistence type="inferred from homology"/>
<evidence type="ECO:0000313" key="10">
    <source>
        <dbReference type="Proteomes" id="UP000019384"/>
    </source>
</evidence>
<organism evidence="9 10">
    <name type="scientific">Kuraishia capsulata CBS 1993</name>
    <dbReference type="NCBI Taxonomy" id="1382522"/>
    <lineage>
        <taxon>Eukaryota</taxon>
        <taxon>Fungi</taxon>
        <taxon>Dikarya</taxon>
        <taxon>Ascomycota</taxon>
        <taxon>Saccharomycotina</taxon>
        <taxon>Pichiomycetes</taxon>
        <taxon>Pichiales</taxon>
        <taxon>Pichiaceae</taxon>
        <taxon>Kuraishia</taxon>
    </lineage>
</organism>
<evidence type="ECO:0000256" key="7">
    <source>
        <dbReference type="SAM" id="MobiDB-lite"/>
    </source>
</evidence>
<dbReference type="SUPFAM" id="SSF48371">
    <property type="entry name" value="ARM repeat"/>
    <property type="match status" value="1"/>
</dbReference>
<dbReference type="Proteomes" id="UP000019384">
    <property type="component" value="Unassembled WGS sequence"/>
</dbReference>
<name>W6MXI6_9ASCO</name>
<feature type="domain" description="Clathrin/coatomer adaptor adaptin-like N-terminal" evidence="8">
    <location>
        <begin position="19"/>
        <end position="538"/>
    </location>
</feature>
<gene>
    <name evidence="9" type="ORF">KUCA_T00004941001</name>
</gene>
<dbReference type="EMBL" id="HG793130">
    <property type="protein sequence ID" value="CDK28955.1"/>
    <property type="molecule type" value="Genomic_DNA"/>
</dbReference>
<dbReference type="InterPro" id="IPR026739">
    <property type="entry name" value="AP_beta"/>
</dbReference>
<dbReference type="GO" id="GO:0006886">
    <property type="term" value="P:intracellular protein transport"/>
    <property type="evidence" value="ECO:0007669"/>
    <property type="project" value="InterPro"/>
</dbReference>
<dbReference type="InterPro" id="IPR002553">
    <property type="entry name" value="Clathrin/coatomer_adapt-like_N"/>
</dbReference>
<evidence type="ECO:0000256" key="6">
    <source>
        <dbReference type="PIRNR" id="PIRNR002291"/>
    </source>
</evidence>
<reference evidence="9" key="2">
    <citation type="submission" date="2014-02" db="EMBL/GenBank/DDBJ databases">
        <title>Complete DNA sequence of /Kuraishia capsulata/ illustrates novel genomic features among budding yeasts (/Saccharomycotina/).</title>
        <authorList>
            <person name="Morales L."/>
            <person name="Noel B."/>
            <person name="Porcel B."/>
            <person name="Marcet-Houben M."/>
            <person name="Hullo M-F."/>
            <person name="Sacerdot C."/>
            <person name="Tekaia F."/>
            <person name="Leh-Louis V."/>
            <person name="Despons L."/>
            <person name="Khanna V."/>
            <person name="Aury J-M."/>
            <person name="Barbe V."/>
            <person name="Couloux A."/>
            <person name="Labadie K."/>
            <person name="Pelletier E."/>
            <person name="Souciet J-L."/>
            <person name="Boekhout T."/>
            <person name="Gabaldon T."/>
            <person name="Wincker P."/>
            <person name="Dujon B."/>
        </authorList>
    </citation>
    <scope>NUCLEOTIDE SEQUENCE</scope>
    <source>
        <strain evidence="9">CBS 1993</strain>
    </source>
</reference>
<comment type="function">
    <text evidence="6">Adaptins are components of the adaptor complexes which link clathrin to receptors in coated vesicles. Clathrin-associated protein complexes are believed to interact with the cytoplasmic tails of membrane proteins, leading to their selection and concentration.</text>
</comment>
<feature type="compositionally biased region" description="Low complexity" evidence="7">
    <location>
        <begin position="635"/>
        <end position="646"/>
    </location>
</feature>
<dbReference type="GeneID" id="34522332"/>
<dbReference type="Pfam" id="PF01602">
    <property type="entry name" value="Adaptin_N"/>
    <property type="match status" value="1"/>
</dbReference>
<protein>
    <recommendedName>
        <fullName evidence="6">AP complex subunit beta</fullName>
    </recommendedName>
</protein>
<dbReference type="Gene3D" id="1.25.10.10">
    <property type="entry name" value="Leucine-rich Repeat Variant"/>
    <property type="match status" value="1"/>
</dbReference>
<dbReference type="GO" id="GO:0030276">
    <property type="term" value="F:clathrin binding"/>
    <property type="evidence" value="ECO:0007669"/>
    <property type="project" value="EnsemblFungi"/>
</dbReference>
<dbReference type="PANTHER" id="PTHR11134">
    <property type="entry name" value="ADAPTOR COMPLEX SUBUNIT BETA FAMILY MEMBER"/>
    <property type="match status" value="1"/>
</dbReference>
<comment type="subcellular location">
    <subcellularLocation>
        <location evidence="1">Endomembrane system</location>
    </subcellularLocation>
</comment>
<reference evidence="9" key="1">
    <citation type="submission" date="2013-12" db="EMBL/GenBank/DDBJ databases">
        <authorList>
            <person name="Genoscope - CEA"/>
        </authorList>
    </citation>
    <scope>NUCLEOTIDE SEQUENCE</scope>
    <source>
        <strain evidence="9">CBS 1993</strain>
    </source>
</reference>
<dbReference type="HOGENOM" id="CLU_006320_4_0_1"/>
<keyword evidence="5 6" id="KW-0472">Membrane</keyword>
<feature type="region of interest" description="Disordered" evidence="7">
    <location>
        <begin position="661"/>
        <end position="716"/>
    </location>
</feature>
<dbReference type="GO" id="GO:0030121">
    <property type="term" value="C:AP-1 adaptor complex"/>
    <property type="evidence" value="ECO:0007669"/>
    <property type="project" value="EnsemblFungi"/>
</dbReference>
<evidence type="ECO:0000256" key="2">
    <source>
        <dbReference type="ARBA" id="ARBA00006613"/>
    </source>
</evidence>
<evidence type="ECO:0000256" key="4">
    <source>
        <dbReference type="ARBA" id="ARBA00022927"/>
    </source>
</evidence>
<dbReference type="OrthoDB" id="10254310at2759"/>
<sequence>MSYLESRLRKFFKLPHKGETYELRSGLVSQYAGDRKDAIERVIGAMTVGKDVSALFPDVLKNVATHDLEQKKLVYLYLMNYAKTNPELCILAVNTFVQDTEDPNPLVRALAIRTMGCIRVDKIVDYMEIPLHRTLKDDNPYVRKTAAICVAKLFDLSPEMCVEQGFLDALKSMIEDSNPMVVANAVSALLEIEAANRDTKVLVFDAKILKKLLLTLNECTEWGRITLLTALAEYKSTSEAEASSIIDRVSPLLQHENPAVVLAAVKAILMHINAIPQESQDSLVRKLSAPLVSLISTPPEVQYVGLRNIRIILEKYPSILSREMRVFFCKYNDPLYLKLEKIEILVRLVNDSNSTVLLAELREYAMEFDTEFVKRAVRAIGQVAIKLEKISKKAIDVLYDLINSRSEYVINEATIVIQNVLRRYPTQHISTIISIIADINLDQLEDDEALSSYVWIIGEYAKHIPHLEKILDGMVSQFLEFESTVQLALLTTIVKVNLTRPSPNTQKLLQDTLNTATKEVENADVRDKAFLYWRLLSLDGDSAQKAVMLKKLPPLTSTIEKFPPALLNELITEISTLGSVYHQPGYMFAAGDAHTGGKVQTKKLEELQQLAKSEIVNNTVKAENLLDFDDDEGDSNSANADNGASNNNILAELNDLFAGLSTQPQQPSSVSPPPPSSEQSNGASSLFDLMGGFEAGASQNGAANSKKPEEDLLSLF</sequence>
<dbReference type="GO" id="GO:0006896">
    <property type="term" value="P:Golgi to vacuole transport"/>
    <property type="evidence" value="ECO:0007669"/>
    <property type="project" value="EnsemblFungi"/>
</dbReference>
<evidence type="ECO:0000256" key="1">
    <source>
        <dbReference type="ARBA" id="ARBA00004308"/>
    </source>
</evidence>
<dbReference type="RefSeq" id="XP_022460944.1">
    <property type="nucleotide sequence ID" value="XM_022606076.1"/>
</dbReference>
<keyword evidence="3 6" id="KW-0813">Transport</keyword>
<dbReference type="InterPro" id="IPR011989">
    <property type="entry name" value="ARM-like"/>
</dbReference>
<dbReference type="AlphaFoldDB" id="W6MXI6"/>
<dbReference type="InterPro" id="IPR016342">
    <property type="entry name" value="AP_complex_bsu_1_2_4"/>
</dbReference>
<evidence type="ECO:0000313" key="9">
    <source>
        <dbReference type="EMBL" id="CDK28955.1"/>
    </source>
</evidence>
<dbReference type="GO" id="GO:0048203">
    <property type="term" value="P:vesicle targeting, trans-Golgi to endosome"/>
    <property type="evidence" value="ECO:0007669"/>
    <property type="project" value="EnsemblFungi"/>
</dbReference>
<keyword evidence="10" id="KW-1185">Reference proteome</keyword>
<dbReference type="InterPro" id="IPR016024">
    <property type="entry name" value="ARM-type_fold"/>
</dbReference>